<comment type="subcellular location">
    <subcellularLocation>
        <location evidence="1">Cell membrane</location>
        <topology evidence="1">Multi-pass membrane protein</topology>
    </subcellularLocation>
</comment>
<dbReference type="Gene3D" id="3.40.50.300">
    <property type="entry name" value="P-loop containing nucleotide triphosphate hydrolases"/>
    <property type="match status" value="2"/>
</dbReference>
<evidence type="ECO:0000313" key="11">
    <source>
        <dbReference type="Proteomes" id="UP000627838"/>
    </source>
</evidence>
<protein>
    <submittedName>
        <fullName evidence="10">Uncharacterized protein</fullName>
    </submittedName>
</protein>
<evidence type="ECO:0000256" key="2">
    <source>
        <dbReference type="ARBA" id="ARBA00022448"/>
    </source>
</evidence>
<organism evidence="10 11">
    <name type="scientific">Actinomadura algeriensis</name>
    <dbReference type="NCBI Taxonomy" id="1679523"/>
    <lineage>
        <taxon>Bacteria</taxon>
        <taxon>Bacillati</taxon>
        <taxon>Actinomycetota</taxon>
        <taxon>Actinomycetes</taxon>
        <taxon>Streptosporangiales</taxon>
        <taxon>Thermomonosporaceae</taxon>
        <taxon>Actinomadura</taxon>
    </lineage>
</organism>
<dbReference type="Pfam" id="PF02687">
    <property type="entry name" value="FtsX"/>
    <property type="match status" value="1"/>
</dbReference>
<dbReference type="InterPro" id="IPR003838">
    <property type="entry name" value="ABC3_permease_C"/>
</dbReference>
<comment type="caution">
    <text evidence="10">The sequence shown here is derived from an EMBL/GenBank/DDBJ whole genome shotgun (WGS) entry which is preliminary data.</text>
</comment>
<feature type="transmembrane region" description="Helical" evidence="7">
    <location>
        <begin position="198"/>
        <end position="217"/>
    </location>
</feature>
<keyword evidence="11" id="KW-1185">Reference proteome</keyword>
<evidence type="ECO:0000256" key="5">
    <source>
        <dbReference type="ARBA" id="ARBA00022989"/>
    </source>
</evidence>
<evidence type="ECO:0000259" key="9">
    <source>
        <dbReference type="Pfam" id="PF02687"/>
    </source>
</evidence>
<feature type="transmembrane region" description="Helical" evidence="7">
    <location>
        <begin position="164"/>
        <end position="186"/>
    </location>
</feature>
<feature type="domain" description="ABC3 transporter permease C-terminal" evidence="9">
    <location>
        <begin position="118"/>
        <end position="213"/>
    </location>
</feature>
<proteinExistence type="predicted"/>
<evidence type="ECO:0000259" key="8">
    <source>
        <dbReference type="Pfam" id="PF00005"/>
    </source>
</evidence>
<evidence type="ECO:0000256" key="6">
    <source>
        <dbReference type="ARBA" id="ARBA00023136"/>
    </source>
</evidence>
<keyword evidence="6 7" id="KW-0472">Membrane</keyword>
<evidence type="ECO:0000313" key="10">
    <source>
        <dbReference type="EMBL" id="MBE1533081.1"/>
    </source>
</evidence>
<dbReference type="InterPro" id="IPR027417">
    <property type="entry name" value="P-loop_NTPase"/>
</dbReference>
<name>A0ABR9JR77_9ACTN</name>
<accession>A0ABR9JR77</accession>
<dbReference type="EMBL" id="JADBDZ010000001">
    <property type="protein sequence ID" value="MBE1533081.1"/>
    <property type="molecule type" value="Genomic_DNA"/>
</dbReference>
<dbReference type="PANTHER" id="PTHR43738">
    <property type="entry name" value="ABC TRANSPORTER, MEMBRANE PROTEIN"/>
    <property type="match status" value="1"/>
</dbReference>
<evidence type="ECO:0000256" key="3">
    <source>
        <dbReference type="ARBA" id="ARBA00022475"/>
    </source>
</evidence>
<dbReference type="InterPro" id="IPR003439">
    <property type="entry name" value="ABC_transporter-like_ATP-bd"/>
</dbReference>
<dbReference type="SUPFAM" id="SSF52540">
    <property type="entry name" value="P-loop containing nucleoside triphosphate hydrolases"/>
    <property type="match status" value="1"/>
</dbReference>
<reference evidence="10 11" key="1">
    <citation type="submission" date="2020-10" db="EMBL/GenBank/DDBJ databases">
        <title>Sequencing the genomes of 1000 actinobacteria strains.</title>
        <authorList>
            <person name="Klenk H.-P."/>
        </authorList>
    </citation>
    <scope>NUCLEOTIDE SEQUENCE [LARGE SCALE GENOMIC DNA]</scope>
    <source>
        <strain evidence="10 11">DSM 46744</strain>
    </source>
</reference>
<dbReference type="Pfam" id="PF00005">
    <property type="entry name" value="ABC_tran"/>
    <property type="match status" value="1"/>
</dbReference>
<feature type="transmembrane region" description="Helical" evidence="7">
    <location>
        <begin position="114"/>
        <end position="136"/>
    </location>
</feature>
<gene>
    <name evidence="10" type="ORF">H4W34_002914</name>
</gene>
<keyword evidence="4 7" id="KW-0812">Transmembrane</keyword>
<keyword evidence="3" id="KW-1003">Cell membrane</keyword>
<dbReference type="Proteomes" id="UP000627838">
    <property type="component" value="Unassembled WGS sequence"/>
</dbReference>
<evidence type="ECO:0000256" key="4">
    <source>
        <dbReference type="ARBA" id="ARBA00022692"/>
    </source>
</evidence>
<evidence type="ECO:0000256" key="1">
    <source>
        <dbReference type="ARBA" id="ARBA00004651"/>
    </source>
</evidence>
<dbReference type="PANTHER" id="PTHR43738:SF1">
    <property type="entry name" value="HEMIN TRANSPORT SYSTEM PERMEASE PROTEIN HRTB-RELATED"/>
    <property type="match status" value="1"/>
</dbReference>
<evidence type="ECO:0000256" key="7">
    <source>
        <dbReference type="SAM" id="Phobius"/>
    </source>
</evidence>
<keyword evidence="5 7" id="KW-1133">Transmembrane helix</keyword>
<dbReference type="RefSeq" id="WP_192759685.1">
    <property type="nucleotide sequence ID" value="NZ_JADBDZ010000001.1"/>
</dbReference>
<feature type="domain" description="ABC transporter" evidence="8">
    <location>
        <begin position="214"/>
        <end position="299"/>
    </location>
</feature>
<keyword evidence="2" id="KW-0813">Transport</keyword>
<sequence length="344" mass="35464">MDAAPSTGEIVLSAELAESSGLRPGDRVRISGRAFTVTGSSGDASYGHSPVAWTTLDDWRAIGPAEAATVLLLRVNGDPDLAAADARLNTTALTPGDARSAVPSFSAENGSLQLVRGFLFVISALVMGAFFTVWTIQRRADVAVLKALGASTGHLLRDALAQAVLILAAGAGLGGAIGALAGFALGGGVPFVVSPTTTLFPAAVMLLLGTAGAAVVGPSGSGKSSLLAVAGTLLRPTSGEVIVAGREVTALRPADRARLRRDQVGIVFQQPNLLPSLTALDHDRGEQVVNLLADLTHDRGLATVMVTHDRDQLATADRVHTMTDGRLTCRPRTTTRGHRHEVPS</sequence>
<dbReference type="InterPro" id="IPR051125">
    <property type="entry name" value="ABC-4/HrtB_transporter"/>
</dbReference>